<name>A0ABT5R4S5_9GAMM</name>
<keyword evidence="1" id="KW-0472">Membrane</keyword>
<organism evidence="2 3">
    <name type="scientific">Enterovibrio gelatinilyticus</name>
    <dbReference type="NCBI Taxonomy" id="2899819"/>
    <lineage>
        <taxon>Bacteria</taxon>
        <taxon>Pseudomonadati</taxon>
        <taxon>Pseudomonadota</taxon>
        <taxon>Gammaproteobacteria</taxon>
        <taxon>Vibrionales</taxon>
        <taxon>Vibrionaceae</taxon>
        <taxon>Enterovibrio</taxon>
    </lineage>
</organism>
<keyword evidence="3" id="KW-1185">Reference proteome</keyword>
<proteinExistence type="predicted"/>
<feature type="transmembrane region" description="Helical" evidence="1">
    <location>
        <begin position="12"/>
        <end position="30"/>
    </location>
</feature>
<gene>
    <name evidence="2" type="ORF">LRP50_19250</name>
</gene>
<feature type="transmembrane region" description="Helical" evidence="1">
    <location>
        <begin position="61"/>
        <end position="81"/>
    </location>
</feature>
<dbReference type="EMBL" id="JAJUBC010000027">
    <property type="protein sequence ID" value="MDD1795271.1"/>
    <property type="molecule type" value="Genomic_DNA"/>
</dbReference>
<accession>A0ABT5R4S5</accession>
<evidence type="ECO:0000256" key="1">
    <source>
        <dbReference type="SAM" id="Phobius"/>
    </source>
</evidence>
<keyword evidence="1" id="KW-1133">Transmembrane helix</keyword>
<evidence type="ECO:0000313" key="3">
    <source>
        <dbReference type="Proteomes" id="UP001149400"/>
    </source>
</evidence>
<dbReference type="RefSeq" id="WP_274166077.1">
    <property type="nucleotide sequence ID" value="NZ_JAJUBC010000027.1"/>
</dbReference>
<dbReference type="Gene3D" id="2.40.50.140">
    <property type="entry name" value="Nucleic acid-binding proteins"/>
    <property type="match status" value="1"/>
</dbReference>
<feature type="transmembrane region" description="Helical" evidence="1">
    <location>
        <begin position="35"/>
        <end position="55"/>
    </location>
</feature>
<dbReference type="InterPro" id="IPR012340">
    <property type="entry name" value="NA-bd_OB-fold"/>
</dbReference>
<keyword evidence="1" id="KW-0812">Transmembrane</keyword>
<evidence type="ECO:0000313" key="2">
    <source>
        <dbReference type="EMBL" id="MDD1795271.1"/>
    </source>
</evidence>
<protein>
    <submittedName>
        <fullName evidence="2">NfeD family protein</fullName>
    </submittedName>
</protein>
<comment type="caution">
    <text evidence="2">The sequence shown here is derived from an EMBL/GenBank/DDBJ whole genome shotgun (WGS) entry which is preliminary data.</text>
</comment>
<sequence>MDVMAYIQENLAEVTVIMGLVFLIVEVWLLGLSTIVLLALGLSTVTTGVLVWFGVLPATVSGVVAASGIGAGVLTAALWLPMKNSQKTIKREYNIHSDLIGLNFVLDAELDASHPGTVRYSGVSWKLVLASPHHNMTLPTGASVKVVAVDVGKFTVEPVEGTAE</sequence>
<reference evidence="2" key="1">
    <citation type="submission" date="2021-12" db="EMBL/GenBank/DDBJ databases">
        <title>Enterovibrio ZSDZ35 sp. nov. and Enterovibrio ZSDZ42 sp. nov., isolated from coastal seawater in Qingdao.</title>
        <authorList>
            <person name="Zhang P."/>
        </authorList>
    </citation>
    <scope>NUCLEOTIDE SEQUENCE</scope>
    <source>
        <strain evidence="2">ZSDZ42</strain>
    </source>
</reference>
<dbReference type="Proteomes" id="UP001149400">
    <property type="component" value="Unassembled WGS sequence"/>
</dbReference>